<evidence type="ECO:0000259" key="24">
    <source>
        <dbReference type="PROSITE" id="PS50948"/>
    </source>
</evidence>
<keyword evidence="6 20" id="KW-0812">Transmembrane</keyword>
<keyword evidence="10 19" id="KW-0418">Kinase</keyword>
<evidence type="ECO:0000256" key="11">
    <source>
        <dbReference type="ARBA" id="ARBA00022840"/>
    </source>
</evidence>
<evidence type="ECO:0000259" key="23">
    <source>
        <dbReference type="PROSITE" id="PS50927"/>
    </source>
</evidence>
<keyword evidence="8" id="KW-0430">Lectin</keyword>
<dbReference type="AlphaFoldDB" id="A0A7N0ZQA2"/>
<dbReference type="EnsemblPlants" id="Kaladp0011s1289.1.v1.1">
    <property type="protein sequence ID" value="Kaladp0011s1289.1.v1.1"/>
    <property type="gene ID" value="Kaladp0011s1289.v1.1"/>
</dbReference>
<dbReference type="Pfam" id="PF00954">
    <property type="entry name" value="S_locus_glycop"/>
    <property type="match status" value="1"/>
</dbReference>
<dbReference type="CDD" id="cd01098">
    <property type="entry name" value="PAN_AP_plant"/>
    <property type="match status" value="1"/>
</dbReference>
<keyword evidence="7 21" id="KW-0732">Signal</keyword>
<keyword evidence="16" id="KW-0325">Glycoprotein</keyword>
<dbReference type="Pfam" id="PF07714">
    <property type="entry name" value="PK_Tyr_Ser-Thr"/>
    <property type="match status" value="1"/>
</dbReference>
<dbReference type="Pfam" id="PF01453">
    <property type="entry name" value="B_lectin"/>
    <property type="match status" value="1"/>
</dbReference>
<evidence type="ECO:0000256" key="17">
    <source>
        <dbReference type="ARBA" id="ARBA00047899"/>
    </source>
</evidence>
<feature type="domain" description="Apple" evidence="24">
    <location>
        <begin position="335"/>
        <end position="420"/>
    </location>
</feature>
<dbReference type="InterPro" id="IPR000719">
    <property type="entry name" value="Prot_kinase_dom"/>
</dbReference>
<dbReference type="InterPro" id="IPR001480">
    <property type="entry name" value="Bulb-type_lectin_dom"/>
</dbReference>
<dbReference type="GO" id="GO:0005524">
    <property type="term" value="F:ATP binding"/>
    <property type="evidence" value="ECO:0007669"/>
    <property type="project" value="UniProtKB-KW"/>
</dbReference>
<evidence type="ECO:0000256" key="2">
    <source>
        <dbReference type="ARBA" id="ARBA00022475"/>
    </source>
</evidence>
<dbReference type="GO" id="GO:0048544">
    <property type="term" value="P:recognition of pollen"/>
    <property type="evidence" value="ECO:0007669"/>
    <property type="project" value="InterPro"/>
</dbReference>
<evidence type="ECO:0000256" key="16">
    <source>
        <dbReference type="ARBA" id="ARBA00023180"/>
    </source>
</evidence>
<comment type="similarity">
    <text evidence="19">Belongs to the protein kinase superfamily. Ser/Thr protein kinase family.</text>
</comment>
<dbReference type="Gene3D" id="3.50.4.10">
    <property type="entry name" value="Hepatocyte Growth Factor"/>
    <property type="match status" value="1"/>
</dbReference>
<accession>A0A7N0ZQA2</accession>
<dbReference type="Gene3D" id="1.10.510.10">
    <property type="entry name" value="Transferase(Phosphotransferase) domain 1"/>
    <property type="match status" value="1"/>
</dbReference>
<dbReference type="EnsemblPlants" id="Kaladp0011s1289.2.v1.1">
    <property type="protein sequence ID" value="Kaladp0011s1289.2.v1.1"/>
    <property type="gene ID" value="Kaladp0011s1289.v1.1"/>
</dbReference>
<evidence type="ECO:0000256" key="5">
    <source>
        <dbReference type="ARBA" id="ARBA00022679"/>
    </source>
</evidence>
<feature type="signal peptide" evidence="21">
    <location>
        <begin position="1"/>
        <end position="19"/>
    </location>
</feature>
<dbReference type="SMART" id="SM00473">
    <property type="entry name" value="PAN_AP"/>
    <property type="match status" value="1"/>
</dbReference>
<evidence type="ECO:0000256" key="3">
    <source>
        <dbReference type="ARBA" id="ARBA00022527"/>
    </source>
</evidence>
<evidence type="ECO:0000256" key="13">
    <source>
        <dbReference type="ARBA" id="ARBA00023136"/>
    </source>
</evidence>
<evidence type="ECO:0000256" key="14">
    <source>
        <dbReference type="ARBA" id="ARBA00023157"/>
    </source>
</evidence>
<evidence type="ECO:0000256" key="10">
    <source>
        <dbReference type="ARBA" id="ARBA00022777"/>
    </source>
</evidence>
<evidence type="ECO:0000256" key="6">
    <source>
        <dbReference type="ARBA" id="ARBA00022692"/>
    </source>
</evidence>
<dbReference type="PROSITE" id="PS00108">
    <property type="entry name" value="PROTEIN_KINASE_ST"/>
    <property type="match status" value="1"/>
</dbReference>
<keyword evidence="26" id="KW-1185">Reference proteome</keyword>
<dbReference type="InterPro" id="IPR008271">
    <property type="entry name" value="Ser/Thr_kinase_AS"/>
</dbReference>
<dbReference type="InterPro" id="IPR000858">
    <property type="entry name" value="S_locus_glycoprot_dom"/>
</dbReference>
<dbReference type="InterPro" id="IPR003609">
    <property type="entry name" value="Pan_app"/>
</dbReference>
<dbReference type="FunFam" id="2.90.10.10:FF:000009">
    <property type="entry name" value="Receptor-like serine/threonine-protein kinase SD1-8"/>
    <property type="match status" value="1"/>
</dbReference>
<dbReference type="InterPro" id="IPR011009">
    <property type="entry name" value="Kinase-like_dom_sf"/>
</dbReference>
<dbReference type="GO" id="GO:0030246">
    <property type="term" value="F:carbohydrate binding"/>
    <property type="evidence" value="ECO:0007669"/>
    <property type="project" value="UniProtKB-KW"/>
</dbReference>
<dbReference type="InterPro" id="IPR036426">
    <property type="entry name" value="Bulb-type_lectin_dom_sf"/>
</dbReference>
<evidence type="ECO:0000256" key="1">
    <source>
        <dbReference type="ARBA" id="ARBA00004251"/>
    </source>
</evidence>
<dbReference type="GO" id="GO:0004674">
    <property type="term" value="F:protein serine/threonine kinase activity"/>
    <property type="evidence" value="ECO:0007669"/>
    <property type="project" value="UniProtKB-KW"/>
</dbReference>
<evidence type="ECO:0000256" key="12">
    <source>
        <dbReference type="ARBA" id="ARBA00022989"/>
    </source>
</evidence>
<evidence type="ECO:0000256" key="8">
    <source>
        <dbReference type="ARBA" id="ARBA00022734"/>
    </source>
</evidence>
<dbReference type="InterPro" id="IPR024171">
    <property type="entry name" value="SRK-like_kinase"/>
</dbReference>
<dbReference type="Gene3D" id="2.90.10.10">
    <property type="entry name" value="Bulb-type lectin domain"/>
    <property type="match status" value="1"/>
</dbReference>
<evidence type="ECO:0000256" key="19">
    <source>
        <dbReference type="PIRNR" id="PIRNR000641"/>
    </source>
</evidence>
<dbReference type="PIRSF" id="PIRSF000641">
    <property type="entry name" value="SRK"/>
    <property type="match status" value="1"/>
</dbReference>
<comment type="subcellular location">
    <subcellularLocation>
        <location evidence="1">Cell membrane</location>
        <topology evidence="1">Single-pass type I membrane protein</topology>
    </subcellularLocation>
</comment>
<evidence type="ECO:0000256" key="9">
    <source>
        <dbReference type="ARBA" id="ARBA00022741"/>
    </source>
</evidence>
<dbReference type="SUPFAM" id="SSF56112">
    <property type="entry name" value="Protein kinase-like (PK-like)"/>
    <property type="match status" value="1"/>
</dbReference>
<dbReference type="SMART" id="SM00108">
    <property type="entry name" value="B_lectin"/>
    <property type="match status" value="1"/>
</dbReference>
<dbReference type="EC" id="2.7.11.1" evidence="19"/>
<keyword evidence="5 19" id="KW-0808">Transferase</keyword>
<name>A0A7N0ZQA2_KALFE</name>
<dbReference type="PROSITE" id="PS50948">
    <property type="entry name" value="PAN"/>
    <property type="match status" value="1"/>
</dbReference>
<keyword evidence="4" id="KW-0597">Phosphoprotein</keyword>
<evidence type="ECO:0000313" key="25">
    <source>
        <dbReference type="EnsemblPlants" id="Kaladp0011s1289.1.v1.1"/>
    </source>
</evidence>
<keyword evidence="3 19" id="KW-0723">Serine/threonine-protein kinase</keyword>
<organism evidence="25 26">
    <name type="scientific">Kalanchoe fedtschenkoi</name>
    <name type="common">Lavender scallops</name>
    <name type="synonym">South American air plant</name>
    <dbReference type="NCBI Taxonomy" id="63787"/>
    <lineage>
        <taxon>Eukaryota</taxon>
        <taxon>Viridiplantae</taxon>
        <taxon>Streptophyta</taxon>
        <taxon>Embryophyta</taxon>
        <taxon>Tracheophyta</taxon>
        <taxon>Spermatophyta</taxon>
        <taxon>Magnoliopsida</taxon>
        <taxon>eudicotyledons</taxon>
        <taxon>Gunneridae</taxon>
        <taxon>Pentapetalae</taxon>
        <taxon>Saxifragales</taxon>
        <taxon>Crassulaceae</taxon>
        <taxon>Kalanchoe</taxon>
    </lineage>
</organism>
<dbReference type="Pfam" id="PF08276">
    <property type="entry name" value="PAN_2"/>
    <property type="match status" value="1"/>
</dbReference>
<keyword evidence="12 20" id="KW-1133">Transmembrane helix</keyword>
<dbReference type="CDD" id="cd14066">
    <property type="entry name" value="STKc_IRAK"/>
    <property type="match status" value="1"/>
</dbReference>
<keyword evidence="9 19" id="KW-0547">Nucleotide-binding</keyword>
<sequence length="831" mass="92246">MSVLLLPVLLLALLGSCDLKIRVVSGADTLLEGGVISVSDSLVSAGEVFELGFFSPGNSSDYYVGIWYKQMPVQTVVWIGNRNFPVPITSVLGIRGAGNLVISYEQVIFSISNVTSNANTAATLMDSGNLVMKDSDSKVVWQSFDSPTDTLLPGMKLGINLRTGRPWFLQAWRGSDDPGLGAYSLKLDLDQPGQFSTWQGSKRYWTTGPWDGEKFSAIPGMRFNKIFNYSFVDNENESYLTYIPFKPNSTVRAVLDVSGQLKQLEWVEDTQQWNYYMGVPQPQCEIYAFCGPFGLCDSSTPDFCGCLSGFEPLSTANWRQGDRSAGCARRSQLQCGNSSVNTDKEDGFLRLSHVKYPRDPIQDEIGSAQECQSTCLRQCSCTAYAFDSSGRCLMWRGDLLNVDQLKAGNDSAETVFLKLAASEFPTSEKINLALVITPVVAVVVVLLFCVYFGRRLWSKRKPKGRNILHFDLDMESTKGDLSRVKPVDSRKNCDPGLPLFSFASVSAATNNFCSENKLGEGGFGPVFKGKLLNGMEIAVKRLSRRSGQGMEELQNEAMIIARLQHRNLVRLLGCCLEEEEKILIYEYMPNKSLDAFLFDPAKQGLLGWETRILIIDGIAQGLIYLHQYSRLRIIHRDLKASNVLLDEGMNPKISDFGMARIFCGTESGVNTSRIVGTYGYMPPEYALEGLFSVKSDVYSYGVLLLEILSGQKNTGFYHSDSVHLMGFVWDLWNKERALELVDPVFQDKCPQQKVMRYIKVGLLCVQELAADRPTMSEVLLMLTNDAVVIPPPKPPAFIPVRSPSASNPSMAVNNHVRYSDNGLTMSEVDGR</sequence>
<dbReference type="SMART" id="SM00220">
    <property type="entry name" value="S_TKc"/>
    <property type="match status" value="1"/>
</dbReference>
<evidence type="ECO:0000256" key="15">
    <source>
        <dbReference type="ARBA" id="ARBA00023170"/>
    </source>
</evidence>
<feature type="domain" description="Bulb-type lectin" evidence="23">
    <location>
        <begin position="27"/>
        <end position="145"/>
    </location>
</feature>
<keyword evidence="13 20" id="KW-0472">Membrane</keyword>
<feature type="transmembrane region" description="Helical" evidence="20">
    <location>
        <begin position="432"/>
        <end position="453"/>
    </location>
</feature>
<dbReference type="PANTHER" id="PTHR27002:SF925">
    <property type="entry name" value="RECEPTOR-LIKE SERINE_THREONINE-PROTEIN KINASE"/>
    <property type="match status" value="1"/>
</dbReference>
<protein>
    <recommendedName>
        <fullName evidence="19">Receptor-like serine/threonine-protein kinase</fullName>
        <ecNumber evidence="19">2.7.11.1</ecNumber>
    </recommendedName>
</protein>
<keyword evidence="2" id="KW-1003">Cell membrane</keyword>
<feature type="domain" description="Protein kinase" evidence="22">
    <location>
        <begin position="512"/>
        <end position="788"/>
    </location>
</feature>
<evidence type="ECO:0000256" key="18">
    <source>
        <dbReference type="ARBA" id="ARBA00048679"/>
    </source>
</evidence>
<evidence type="ECO:0000313" key="26">
    <source>
        <dbReference type="Proteomes" id="UP000594263"/>
    </source>
</evidence>
<evidence type="ECO:0000256" key="7">
    <source>
        <dbReference type="ARBA" id="ARBA00022729"/>
    </source>
</evidence>
<dbReference type="Gene3D" id="3.30.200.20">
    <property type="entry name" value="Phosphorylase Kinase, domain 1"/>
    <property type="match status" value="1"/>
</dbReference>
<dbReference type="CDD" id="cd00028">
    <property type="entry name" value="B_lectin"/>
    <property type="match status" value="1"/>
</dbReference>
<dbReference type="InterPro" id="IPR001245">
    <property type="entry name" value="Ser-Thr/Tyr_kinase_cat_dom"/>
</dbReference>
<keyword evidence="14" id="KW-1015">Disulfide bond</keyword>
<dbReference type="FunFam" id="1.10.510.10:FF:000060">
    <property type="entry name" value="G-type lectin S-receptor-like serine/threonine-protein kinase"/>
    <property type="match status" value="1"/>
</dbReference>
<dbReference type="Gramene" id="Kaladp0011s1289.2.v1.1">
    <property type="protein sequence ID" value="Kaladp0011s1289.2.v1.1"/>
    <property type="gene ID" value="Kaladp0011s1289.v1.1"/>
</dbReference>
<dbReference type="Gramene" id="Kaladp0011s1289.1.v1.1">
    <property type="protein sequence ID" value="Kaladp0011s1289.1.v1.1"/>
    <property type="gene ID" value="Kaladp0011s1289.v1.1"/>
</dbReference>
<dbReference type="PANTHER" id="PTHR27002">
    <property type="entry name" value="RECEPTOR-LIKE SERINE/THREONINE-PROTEIN KINASE SD1-8"/>
    <property type="match status" value="1"/>
</dbReference>
<dbReference type="SUPFAM" id="SSF51110">
    <property type="entry name" value="alpha-D-mannose-specific plant lectins"/>
    <property type="match status" value="1"/>
</dbReference>
<dbReference type="PROSITE" id="PS50011">
    <property type="entry name" value="PROTEIN_KINASE_DOM"/>
    <property type="match status" value="1"/>
</dbReference>
<keyword evidence="15" id="KW-0675">Receptor</keyword>
<keyword evidence="11 19" id="KW-0067">ATP-binding</keyword>
<proteinExistence type="inferred from homology"/>
<comment type="catalytic activity">
    <reaction evidence="17 19">
        <text>L-threonyl-[protein] + ATP = O-phospho-L-threonyl-[protein] + ADP + H(+)</text>
        <dbReference type="Rhea" id="RHEA:46608"/>
        <dbReference type="Rhea" id="RHEA-COMP:11060"/>
        <dbReference type="Rhea" id="RHEA-COMP:11605"/>
        <dbReference type="ChEBI" id="CHEBI:15378"/>
        <dbReference type="ChEBI" id="CHEBI:30013"/>
        <dbReference type="ChEBI" id="CHEBI:30616"/>
        <dbReference type="ChEBI" id="CHEBI:61977"/>
        <dbReference type="ChEBI" id="CHEBI:456216"/>
        <dbReference type="EC" id="2.7.11.1"/>
    </reaction>
</comment>
<evidence type="ECO:0000259" key="22">
    <source>
        <dbReference type="PROSITE" id="PS50011"/>
    </source>
</evidence>
<dbReference type="Proteomes" id="UP000594263">
    <property type="component" value="Unplaced"/>
</dbReference>
<evidence type="ECO:0000256" key="4">
    <source>
        <dbReference type="ARBA" id="ARBA00022553"/>
    </source>
</evidence>
<evidence type="ECO:0000256" key="20">
    <source>
        <dbReference type="SAM" id="Phobius"/>
    </source>
</evidence>
<dbReference type="GO" id="GO:0005886">
    <property type="term" value="C:plasma membrane"/>
    <property type="evidence" value="ECO:0007669"/>
    <property type="project" value="UniProtKB-SubCell"/>
</dbReference>
<dbReference type="OMA" id="HRETANP"/>
<dbReference type="PROSITE" id="PS50927">
    <property type="entry name" value="BULB_LECTIN"/>
    <property type="match status" value="1"/>
</dbReference>
<dbReference type="FunFam" id="3.30.200.20:FF:000951">
    <property type="entry name" value="Uncharacterized protein"/>
    <property type="match status" value="1"/>
</dbReference>
<evidence type="ECO:0000256" key="21">
    <source>
        <dbReference type="SAM" id="SignalP"/>
    </source>
</evidence>
<feature type="chain" id="PRO_5033914126" description="Receptor-like serine/threonine-protein kinase" evidence="21">
    <location>
        <begin position="20"/>
        <end position="831"/>
    </location>
</feature>
<reference evidence="25" key="1">
    <citation type="submission" date="2021-01" db="UniProtKB">
        <authorList>
            <consortium name="EnsemblPlants"/>
        </authorList>
    </citation>
    <scope>IDENTIFICATION</scope>
</reference>
<comment type="catalytic activity">
    <reaction evidence="18 19">
        <text>L-seryl-[protein] + ATP = O-phospho-L-seryl-[protein] + ADP + H(+)</text>
        <dbReference type="Rhea" id="RHEA:17989"/>
        <dbReference type="Rhea" id="RHEA-COMP:9863"/>
        <dbReference type="Rhea" id="RHEA-COMP:11604"/>
        <dbReference type="ChEBI" id="CHEBI:15378"/>
        <dbReference type="ChEBI" id="CHEBI:29999"/>
        <dbReference type="ChEBI" id="CHEBI:30616"/>
        <dbReference type="ChEBI" id="CHEBI:83421"/>
        <dbReference type="ChEBI" id="CHEBI:456216"/>
        <dbReference type="EC" id="2.7.11.1"/>
    </reaction>
</comment>